<dbReference type="InterPro" id="IPR013154">
    <property type="entry name" value="ADH-like_N"/>
</dbReference>
<dbReference type="Gene3D" id="3.90.180.10">
    <property type="entry name" value="Medium-chain alcohol dehydrogenases, catalytic domain"/>
    <property type="match status" value="1"/>
</dbReference>
<dbReference type="PANTHER" id="PTHR48106">
    <property type="entry name" value="QUINONE OXIDOREDUCTASE PIG3-RELATED"/>
    <property type="match status" value="1"/>
</dbReference>
<dbReference type="SUPFAM" id="SSF51735">
    <property type="entry name" value="NAD(P)-binding Rossmann-fold domains"/>
    <property type="match status" value="1"/>
</dbReference>
<evidence type="ECO:0000256" key="3">
    <source>
        <dbReference type="SAM" id="MobiDB-lite"/>
    </source>
</evidence>
<reference evidence="6" key="1">
    <citation type="journal article" date="2019" name="Int. J. Syst. Evol. Microbiol.">
        <title>The Global Catalogue of Microorganisms (GCM) 10K type strain sequencing project: providing services to taxonomists for standard genome sequencing and annotation.</title>
        <authorList>
            <consortium name="The Broad Institute Genomics Platform"/>
            <consortium name="The Broad Institute Genome Sequencing Center for Infectious Disease"/>
            <person name="Wu L."/>
            <person name="Ma J."/>
        </authorList>
    </citation>
    <scope>NUCLEOTIDE SEQUENCE [LARGE SCALE GENOMIC DNA]</scope>
    <source>
        <strain evidence="6">CCUG 50873</strain>
    </source>
</reference>
<dbReference type="SUPFAM" id="SSF50129">
    <property type="entry name" value="GroES-like"/>
    <property type="match status" value="1"/>
</dbReference>
<dbReference type="Pfam" id="PF00107">
    <property type="entry name" value="ADH_zinc_N"/>
    <property type="match status" value="1"/>
</dbReference>
<dbReference type="CDD" id="cd05286">
    <property type="entry name" value="QOR2"/>
    <property type="match status" value="1"/>
</dbReference>
<sequence length="327" mass="33822">MRAVHVSRHGGPEVLEPVTVDDPTPGPGDLLVRVGGVGVNFIDTYLRSGYYPSTPPYIPGTEGAGTVVAVGDGVSDPEVGTRVAWCDVPNSYAELVVVPADRAVVVPDGVDDAVAATVLLQGCTAHYLLDGVSHPRGSDDPGGPDTVLMHAGAGGVGLILTRLAAARGIRVITTVSTDAKEQLSRDAGAAHVLRYGDDVGSTVRDLTDGRGVVAVYDGVGADTFEQSLLATARRGTVALFGAASGPVPPFDLQRLNGLGSLFVTRPTLAHHIADAEEFAWRTSAVMGAVADGTVPMRVDHRYPLDQAQQAHTDLEARATTGSIALIP</sequence>
<proteinExistence type="predicted"/>
<accession>A0ABW3GG28</accession>
<dbReference type="InterPro" id="IPR036291">
    <property type="entry name" value="NAD(P)-bd_dom_sf"/>
</dbReference>
<protein>
    <submittedName>
        <fullName evidence="5">Quinone oxidoreductase family protein</fullName>
    </submittedName>
</protein>
<dbReference type="InterPro" id="IPR020843">
    <property type="entry name" value="ER"/>
</dbReference>
<dbReference type="InterPro" id="IPR013149">
    <property type="entry name" value="ADH-like_C"/>
</dbReference>
<evidence type="ECO:0000313" key="6">
    <source>
        <dbReference type="Proteomes" id="UP001597068"/>
    </source>
</evidence>
<keyword evidence="1" id="KW-0521">NADP</keyword>
<evidence type="ECO:0000259" key="4">
    <source>
        <dbReference type="SMART" id="SM00829"/>
    </source>
</evidence>
<dbReference type="Pfam" id="PF08240">
    <property type="entry name" value="ADH_N"/>
    <property type="match status" value="1"/>
</dbReference>
<comment type="caution">
    <text evidence="5">The sequence shown here is derived from an EMBL/GenBank/DDBJ whole genome shotgun (WGS) entry which is preliminary data.</text>
</comment>
<dbReference type="InterPro" id="IPR011032">
    <property type="entry name" value="GroES-like_sf"/>
</dbReference>
<organism evidence="5 6">
    <name type="scientific">Williamsia deligens</name>
    <dbReference type="NCBI Taxonomy" id="321325"/>
    <lineage>
        <taxon>Bacteria</taxon>
        <taxon>Bacillati</taxon>
        <taxon>Actinomycetota</taxon>
        <taxon>Actinomycetes</taxon>
        <taxon>Mycobacteriales</taxon>
        <taxon>Nocardiaceae</taxon>
        <taxon>Williamsia</taxon>
    </lineage>
</organism>
<dbReference type="Gene3D" id="3.40.50.720">
    <property type="entry name" value="NAD(P)-binding Rossmann-like Domain"/>
    <property type="match status" value="1"/>
</dbReference>
<dbReference type="EMBL" id="JBHTIL010000006">
    <property type="protein sequence ID" value="MFD0927716.1"/>
    <property type="molecule type" value="Genomic_DNA"/>
</dbReference>
<dbReference type="SMART" id="SM00829">
    <property type="entry name" value="PKS_ER"/>
    <property type="match status" value="1"/>
</dbReference>
<evidence type="ECO:0000256" key="2">
    <source>
        <dbReference type="ARBA" id="ARBA00023002"/>
    </source>
</evidence>
<feature type="domain" description="Enoyl reductase (ER)" evidence="4">
    <location>
        <begin position="10"/>
        <end position="325"/>
    </location>
</feature>
<dbReference type="Proteomes" id="UP001597068">
    <property type="component" value="Unassembled WGS sequence"/>
</dbReference>
<evidence type="ECO:0000256" key="1">
    <source>
        <dbReference type="ARBA" id="ARBA00022857"/>
    </source>
</evidence>
<evidence type="ECO:0000313" key="5">
    <source>
        <dbReference type="EMBL" id="MFD0927716.1"/>
    </source>
</evidence>
<keyword evidence="2" id="KW-0560">Oxidoreductase</keyword>
<dbReference type="RefSeq" id="WP_253648197.1">
    <property type="nucleotide sequence ID" value="NZ_BAAAMO010000001.1"/>
</dbReference>
<dbReference type="PANTHER" id="PTHR48106:SF13">
    <property type="entry name" value="QUINONE OXIDOREDUCTASE-RELATED"/>
    <property type="match status" value="1"/>
</dbReference>
<gene>
    <name evidence="5" type="ORF">ACFQ04_18390</name>
</gene>
<dbReference type="InterPro" id="IPR047618">
    <property type="entry name" value="QOR-like"/>
</dbReference>
<feature type="region of interest" description="Disordered" evidence="3">
    <location>
        <begin position="1"/>
        <end position="22"/>
    </location>
</feature>
<keyword evidence="6" id="KW-1185">Reference proteome</keyword>
<name>A0ABW3GG28_9NOCA</name>